<keyword evidence="3" id="KW-1185">Reference proteome</keyword>
<dbReference type="EMBL" id="CP095855">
    <property type="protein sequence ID" value="UPK72854.1"/>
    <property type="molecule type" value="Genomic_DNA"/>
</dbReference>
<name>A0ABY4ICA9_CHIFI</name>
<evidence type="ECO:0000256" key="1">
    <source>
        <dbReference type="SAM" id="Phobius"/>
    </source>
</evidence>
<gene>
    <name evidence="2" type="ORF">MYF79_16305</name>
</gene>
<evidence type="ECO:0000313" key="3">
    <source>
        <dbReference type="Proteomes" id="UP000830198"/>
    </source>
</evidence>
<keyword evidence="1" id="KW-0812">Transmembrane</keyword>
<feature type="transmembrane region" description="Helical" evidence="1">
    <location>
        <begin position="59"/>
        <end position="77"/>
    </location>
</feature>
<feature type="transmembrane region" description="Helical" evidence="1">
    <location>
        <begin position="83"/>
        <end position="104"/>
    </location>
</feature>
<dbReference type="RefSeq" id="WP_247815026.1">
    <property type="nucleotide sequence ID" value="NZ_CP095855.1"/>
</dbReference>
<keyword evidence="1" id="KW-1133">Transmembrane helix</keyword>
<keyword evidence="1" id="KW-0472">Membrane</keyword>
<sequence length="239" mass="28006">MKSLKLKQLKSFFTFDLPVNYSYIYSRFCKTHKGQRDIYASWPAEATRRQLINEYWNNALWHYLLLVVVAAVIVWFYNGQLNGMYMLVGVTLGIAAYLPLYFILYRPIFTGDFLPKLETVIAAYEGRERAWLEKCKQDQLTNRALVLFFYAFDKASKANYLTPSDKCADLLHKIFGSSPDGIKKALDLIFKKDKRAKLEHRHLVEVGKSFEEAYVILEAMQFDEGIQRLKQLEQQFQRP</sequence>
<evidence type="ECO:0000313" key="2">
    <source>
        <dbReference type="EMBL" id="UPK72854.1"/>
    </source>
</evidence>
<reference evidence="2 3" key="1">
    <citation type="submission" date="2022-04" db="EMBL/GenBank/DDBJ databases">
        <title>The arsenic-methylating capacity of Chitinophaga filiformis YT5 during chitin decomposition.</title>
        <authorList>
            <person name="Chen G."/>
            <person name="Liang Y."/>
        </authorList>
    </citation>
    <scope>NUCLEOTIDE SEQUENCE [LARGE SCALE GENOMIC DNA]</scope>
    <source>
        <strain evidence="2 3">YT5</strain>
    </source>
</reference>
<organism evidence="2 3">
    <name type="scientific">Chitinophaga filiformis</name>
    <name type="common">Myxococcus filiformis</name>
    <name type="synonym">Flexibacter filiformis</name>
    <dbReference type="NCBI Taxonomy" id="104663"/>
    <lineage>
        <taxon>Bacteria</taxon>
        <taxon>Pseudomonadati</taxon>
        <taxon>Bacteroidota</taxon>
        <taxon>Chitinophagia</taxon>
        <taxon>Chitinophagales</taxon>
        <taxon>Chitinophagaceae</taxon>
        <taxon>Chitinophaga</taxon>
    </lineage>
</organism>
<protein>
    <submittedName>
        <fullName evidence="2">Uncharacterized protein</fullName>
    </submittedName>
</protein>
<proteinExistence type="predicted"/>
<dbReference type="Proteomes" id="UP000830198">
    <property type="component" value="Chromosome"/>
</dbReference>
<accession>A0ABY4ICA9</accession>